<gene>
    <name evidence="1" type="ORF">GCM10009850_040580</name>
</gene>
<comment type="caution">
    <text evidence="1">The sequence shown here is derived from an EMBL/GenBank/DDBJ whole genome shotgun (WGS) entry which is preliminary data.</text>
</comment>
<protein>
    <submittedName>
        <fullName evidence="1">Uncharacterized protein</fullName>
    </submittedName>
</protein>
<evidence type="ECO:0000313" key="2">
    <source>
        <dbReference type="Proteomes" id="UP001499843"/>
    </source>
</evidence>
<reference evidence="1 2" key="1">
    <citation type="journal article" date="2019" name="Int. J. Syst. Evol. Microbiol.">
        <title>The Global Catalogue of Microorganisms (GCM) 10K type strain sequencing project: providing services to taxonomists for standard genome sequencing and annotation.</title>
        <authorList>
            <consortium name="The Broad Institute Genomics Platform"/>
            <consortium name="The Broad Institute Genome Sequencing Center for Infectious Disease"/>
            <person name="Wu L."/>
            <person name="Ma J."/>
        </authorList>
    </citation>
    <scope>NUCLEOTIDE SEQUENCE [LARGE SCALE GENOMIC DNA]</scope>
    <source>
        <strain evidence="1 2">JCM 16114</strain>
    </source>
</reference>
<keyword evidence="2" id="KW-1185">Reference proteome</keyword>
<dbReference type="Proteomes" id="UP001499843">
    <property type="component" value="Unassembled WGS sequence"/>
</dbReference>
<name>A0ABN3CGW2_9ACTN</name>
<accession>A0ABN3CGW2</accession>
<evidence type="ECO:0000313" key="1">
    <source>
        <dbReference type="EMBL" id="GAA2208600.1"/>
    </source>
</evidence>
<organism evidence="1 2">
    <name type="scientific">Nonomuraea monospora</name>
    <dbReference type="NCBI Taxonomy" id="568818"/>
    <lineage>
        <taxon>Bacteria</taxon>
        <taxon>Bacillati</taxon>
        <taxon>Actinomycetota</taxon>
        <taxon>Actinomycetes</taxon>
        <taxon>Streptosporangiales</taxon>
        <taxon>Streptosporangiaceae</taxon>
        <taxon>Nonomuraea</taxon>
    </lineage>
</organism>
<dbReference type="EMBL" id="BAAAQX010000009">
    <property type="protein sequence ID" value="GAA2208600.1"/>
    <property type="molecule type" value="Genomic_DNA"/>
</dbReference>
<sequence length="128" mass="14314">MDFLEERKLLFLDPHVDDVERCVRSALEIRAFIAEQLEQHDVGRELSVTLKSMRAACRRFVEVAGPRGEGFGSPTSVVGARRLGLALGDLRSQMGFYVAAMATQYLIEIDDDLSVILPPRPHDQDEDA</sequence>
<proteinExistence type="predicted"/>